<keyword evidence="2" id="KW-1133">Transmembrane helix</keyword>
<feature type="transmembrane region" description="Helical" evidence="2">
    <location>
        <begin position="12"/>
        <end position="30"/>
    </location>
</feature>
<dbReference type="SMART" id="SM00304">
    <property type="entry name" value="HAMP"/>
    <property type="match status" value="1"/>
</dbReference>
<dbReference type="GO" id="GO:0016020">
    <property type="term" value="C:membrane"/>
    <property type="evidence" value="ECO:0007669"/>
    <property type="project" value="InterPro"/>
</dbReference>
<dbReference type="CDD" id="cd12913">
    <property type="entry name" value="PDC1_MCP_like"/>
    <property type="match status" value="1"/>
</dbReference>
<evidence type="ECO:0000259" key="3">
    <source>
        <dbReference type="PROSITE" id="PS50885"/>
    </source>
</evidence>
<feature type="transmembrane region" description="Helical" evidence="2">
    <location>
        <begin position="311"/>
        <end position="333"/>
    </location>
</feature>
<dbReference type="PROSITE" id="PS50885">
    <property type="entry name" value="HAMP"/>
    <property type="match status" value="1"/>
</dbReference>
<accession>A0A8G2CA63</accession>
<dbReference type="PANTHER" id="PTHR43156">
    <property type="entry name" value="STAGE II SPORULATION PROTEIN E-RELATED"/>
    <property type="match status" value="1"/>
</dbReference>
<comment type="caution">
    <text evidence="5">The sequence shown here is derived from an EMBL/GenBank/DDBJ whole genome shotgun (WGS) entry which is preliminary data.</text>
</comment>
<dbReference type="SMART" id="SM00331">
    <property type="entry name" value="PP2C_SIG"/>
    <property type="match status" value="1"/>
</dbReference>
<dbReference type="Pfam" id="PF22673">
    <property type="entry name" value="MCP-like_PDC_1"/>
    <property type="match status" value="1"/>
</dbReference>
<dbReference type="PANTHER" id="PTHR43156:SF2">
    <property type="entry name" value="STAGE II SPORULATION PROTEIN E"/>
    <property type="match status" value="1"/>
</dbReference>
<reference evidence="5 6" key="1">
    <citation type="submission" date="2016-11" db="EMBL/GenBank/DDBJ databases">
        <authorList>
            <person name="Varghese N."/>
            <person name="Submissions S."/>
        </authorList>
    </citation>
    <scope>NUCLEOTIDE SEQUENCE [LARGE SCALE GENOMIC DNA]</scope>
    <source>
        <strain evidence="5 6">DSM 17919</strain>
    </source>
</reference>
<proteinExistence type="predicted"/>
<evidence type="ECO:0000259" key="4">
    <source>
        <dbReference type="PROSITE" id="PS51746"/>
    </source>
</evidence>
<dbReference type="Pfam" id="PF07228">
    <property type="entry name" value="SpoIIE"/>
    <property type="match status" value="1"/>
</dbReference>
<feature type="domain" description="PPM-type phosphatase" evidence="4">
    <location>
        <begin position="425"/>
        <end position="646"/>
    </location>
</feature>
<dbReference type="EMBL" id="FQZR01000004">
    <property type="protein sequence ID" value="SHJ26443.1"/>
    <property type="molecule type" value="Genomic_DNA"/>
</dbReference>
<dbReference type="Proteomes" id="UP000184001">
    <property type="component" value="Unassembled WGS sequence"/>
</dbReference>
<organism evidence="5 6">
    <name type="scientific">Halodesulfovibrio aestuarii</name>
    <dbReference type="NCBI Taxonomy" id="126333"/>
    <lineage>
        <taxon>Bacteria</taxon>
        <taxon>Pseudomonadati</taxon>
        <taxon>Thermodesulfobacteriota</taxon>
        <taxon>Desulfovibrionia</taxon>
        <taxon>Desulfovibrionales</taxon>
        <taxon>Desulfovibrionaceae</taxon>
        <taxon>Halodesulfovibrio</taxon>
    </lineage>
</organism>
<dbReference type="Gene3D" id="3.30.450.20">
    <property type="entry name" value="PAS domain"/>
    <property type="match status" value="2"/>
</dbReference>
<dbReference type="AlphaFoldDB" id="A0A8G2CA63"/>
<dbReference type="PROSITE" id="PS51746">
    <property type="entry name" value="PPM_2"/>
    <property type="match status" value="1"/>
</dbReference>
<dbReference type="SUPFAM" id="SSF158472">
    <property type="entry name" value="HAMP domain-like"/>
    <property type="match status" value="1"/>
</dbReference>
<name>A0A8G2CA63_9BACT</name>
<gene>
    <name evidence="5" type="ORF">SAMN05660830_01983</name>
</gene>
<dbReference type="GO" id="GO:0007165">
    <property type="term" value="P:signal transduction"/>
    <property type="evidence" value="ECO:0007669"/>
    <property type="project" value="InterPro"/>
</dbReference>
<dbReference type="InterPro" id="IPR001932">
    <property type="entry name" value="PPM-type_phosphatase-like_dom"/>
</dbReference>
<keyword evidence="1" id="KW-0378">Hydrolase</keyword>
<dbReference type="CDD" id="cd06225">
    <property type="entry name" value="HAMP"/>
    <property type="match status" value="1"/>
</dbReference>
<evidence type="ECO:0000313" key="5">
    <source>
        <dbReference type="EMBL" id="SHJ26443.1"/>
    </source>
</evidence>
<dbReference type="GO" id="GO:0016791">
    <property type="term" value="F:phosphatase activity"/>
    <property type="evidence" value="ECO:0007669"/>
    <property type="project" value="TreeGrafter"/>
</dbReference>
<dbReference type="Gene3D" id="3.60.40.10">
    <property type="entry name" value="PPM-type phosphatase domain"/>
    <property type="match status" value="1"/>
</dbReference>
<evidence type="ECO:0000313" key="6">
    <source>
        <dbReference type="Proteomes" id="UP000184001"/>
    </source>
</evidence>
<dbReference type="InterPro" id="IPR052016">
    <property type="entry name" value="Bact_Sigma-Reg"/>
</dbReference>
<sequence length="646" mass="71868">MSRLSFGARLTIYILFATISVFLLVFGYNYTRTEQTIRELSRESARYLATGTVGRIEQVLQRVEQVPRYLAARLTANDISPQEVETALKDFVSSNPDVYGATVAFAQGGLPEVDKPYAPYFYKKGNGVQMVQLGNEGYQYWYQDWYMFPRQAGKPVWSEPYFDTGGGDVAMTTFSVPVYRTIKGKKKFLAVITADIAIDWLKRIVQDIKIYETGYAFILTSNAVFVVDQNDDFIMRSDHTIYELAIEAENPELKTLGYRMTAGKSGIMSMLSPKTKNAVEVLYTPITVNGWSLGVVIPEDELFSELHAQSITIFVLAISGILGIAVLVCFVAYNATRPLRALSASASEISEGHLDVGLPSVSRMDEIGRLALSFEEMRTALKEYIEDLTNTTAAKERIESELKIAKTIQANFLPKRFPPFPDRGEFDIFATLIPAREVGGDLYDFFILDDRHLFFSVGDVSDKGVPAALFMAVTKTLMKGIAEHERDPAQILYRVNDELASDNDSCMFVTLFCGVLDLHTGELVYSNAGHDAPFLIRENELVGALELPPGLVLGAMQGALYQNRRITLTANDKLLLFTDGVTEAMSTDGELFSMERLSAVASKNADKPIQELTDCVMSAVQSHAEEALQSDDITLLALHWHGRPRD</sequence>
<dbReference type="RefSeq" id="WP_020000057.1">
    <property type="nucleotide sequence ID" value="NZ_CP192219.1"/>
</dbReference>
<keyword evidence="2" id="KW-0812">Transmembrane</keyword>
<dbReference type="Gene3D" id="6.10.340.10">
    <property type="match status" value="1"/>
</dbReference>
<protein>
    <submittedName>
        <fullName evidence="5">Sigma-B regulation protein RsbU (Phosphoserine phosphatase)</fullName>
    </submittedName>
</protein>
<dbReference type="InterPro" id="IPR036457">
    <property type="entry name" value="PPM-type-like_dom_sf"/>
</dbReference>
<evidence type="ECO:0000256" key="2">
    <source>
        <dbReference type="SAM" id="Phobius"/>
    </source>
</evidence>
<feature type="domain" description="HAMP" evidence="3">
    <location>
        <begin position="333"/>
        <end position="386"/>
    </location>
</feature>
<dbReference type="Pfam" id="PF00672">
    <property type="entry name" value="HAMP"/>
    <property type="match status" value="1"/>
</dbReference>
<dbReference type="CDD" id="cd12912">
    <property type="entry name" value="PDC2_MCP_like"/>
    <property type="match status" value="1"/>
</dbReference>
<evidence type="ECO:0000256" key="1">
    <source>
        <dbReference type="ARBA" id="ARBA00022801"/>
    </source>
</evidence>
<dbReference type="InterPro" id="IPR003660">
    <property type="entry name" value="HAMP_dom"/>
</dbReference>
<keyword evidence="2" id="KW-0472">Membrane</keyword>
<dbReference type="SUPFAM" id="SSF81606">
    <property type="entry name" value="PP2C-like"/>
    <property type="match status" value="1"/>
</dbReference>